<proteinExistence type="predicted"/>
<reference evidence="1" key="1">
    <citation type="submission" date="2011-03" db="EMBL/GenBank/DDBJ databases">
        <title>Draft genome of Neisseria meningitidis strain alpha522.</title>
        <authorList>
            <person name="Schoen C."/>
            <person name="Blom J."/>
        </authorList>
    </citation>
    <scope>NUCLEOTIDE SEQUENCE</scope>
    <source>
        <strain evidence="1">Alpha522</strain>
    </source>
</reference>
<dbReference type="AlphaFoldDB" id="I4E916"/>
<protein>
    <submittedName>
        <fullName evidence="1">Uncharacterized protein</fullName>
    </submittedName>
</protein>
<evidence type="ECO:0000313" key="1">
    <source>
        <dbReference type="EMBL" id="CCA45835.1"/>
    </source>
</evidence>
<organism evidence="1">
    <name type="scientific">Neisseria meningitidis alpha522</name>
    <dbReference type="NCBI Taxonomy" id="996307"/>
    <lineage>
        <taxon>Bacteria</taxon>
        <taxon>Pseudomonadati</taxon>
        <taxon>Pseudomonadota</taxon>
        <taxon>Betaproteobacteria</taxon>
        <taxon>Neisseriales</taxon>
        <taxon>Neisseriaceae</taxon>
        <taxon>Neisseria</taxon>
    </lineage>
</organism>
<accession>I4E916</accession>
<name>I4E916_NEIME</name>
<gene>
    <name evidence="1" type="ORF">NMALPHA522_2294</name>
</gene>
<dbReference type="EMBL" id="FR845718">
    <property type="protein sequence ID" value="CCA45835.1"/>
    <property type="molecule type" value="Genomic_DNA"/>
</dbReference>
<sequence length="32" mass="3631">MQIRILISVVGTASNHMEKSVDKHYLTGNFQI</sequence>